<organism evidence="5">
    <name type="scientific">Hymenolepis diminuta</name>
    <name type="common">Rat tapeworm</name>
    <dbReference type="NCBI Taxonomy" id="6216"/>
    <lineage>
        <taxon>Eukaryota</taxon>
        <taxon>Metazoa</taxon>
        <taxon>Spiralia</taxon>
        <taxon>Lophotrochozoa</taxon>
        <taxon>Platyhelminthes</taxon>
        <taxon>Cestoda</taxon>
        <taxon>Eucestoda</taxon>
        <taxon>Cyclophyllidea</taxon>
        <taxon>Hymenolepididae</taxon>
        <taxon>Hymenolepis</taxon>
    </lineage>
</organism>
<dbReference type="GO" id="GO:0005524">
    <property type="term" value="F:ATP binding"/>
    <property type="evidence" value="ECO:0007669"/>
    <property type="project" value="InterPro"/>
</dbReference>
<dbReference type="WBParaSite" id="HDID_0000787901-mRNA-1">
    <property type="protein sequence ID" value="HDID_0000787901-mRNA-1"/>
    <property type="gene ID" value="HDID_0000787901"/>
</dbReference>
<evidence type="ECO:0000256" key="1">
    <source>
        <dbReference type="SAM" id="MobiDB-lite"/>
    </source>
</evidence>
<reference evidence="5" key="1">
    <citation type="submission" date="2016-04" db="UniProtKB">
        <authorList>
            <consortium name="WormBaseParasite"/>
        </authorList>
    </citation>
    <scope>IDENTIFICATION</scope>
</reference>
<name>A0A158QET1_HYMDI</name>
<dbReference type="InterPro" id="IPR015015">
    <property type="entry name" value="F-actin-binding"/>
</dbReference>
<dbReference type="GO" id="GO:0004715">
    <property type="term" value="F:non-membrane spanning protein tyrosine kinase activity"/>
    <property type="evidence" value="ECO:0007669"/>
    <property type="project" value="InterPro"/>
</dbReference>
<sequence length="634" mass="68662">MTSWEWDSEKRPSFQEVYARLESVRTYSDINEAVEHELQRSRIRMPPPPLPPPPSIAPFGPRRSSSCDRIDEAISVPSTEEVPRREHGNSFTTHDVVSRRVPSQHPQYPPAAVQEQCPSCPSSHPTQGCMVPGNRFSEVFSPTTAMFPPPPPPEFDGSGLLEGSTMGMMSGSLGRRKAAPPVPPQRTTTLKGDDPNERIPGPIQVDKFILLWHIQDRLQISSFPAISIGDRHRFSPLDEENFPSPPDALLGNTTLSQSSGSPSISMVSSATFVSTPQPANPHRVAIPVPPQRSESTKNQNAVAQIQEGCIAKSSPKRVLPPAQSPPNGLASSSSSGSLDFHAELSSRLKRQLDSSRLVETPTRSPPTPGTSAVTAEMIKASKSKLKATSTPVTETQPPAQPAVPAWKELVVQRRLKNATETPAGKRMSWAPTSNSSLKQNQPTKTTNVEAVSEVAEEYEEKGHEDPEVPAIMSQSVIFPSNSATANQTLNYDALLKQITDLCADLNLATINLPNENNNTLIDRIEGLKKACLRYADELDCSAHAKFRFRDDCAKLQKAADTLRSVCGVGSGKHLAASELGGRRKTFQSVHSTVEAIHQSLLRLGPAVTTSSNDSLEELTNGTTARNGFVSTGVA</sequence>
<feature type="compositionally biased region" description="Polar residues" evidence="1">
    <location>
        <begin position="292"/>
        <end position="303"/>
    </location>
</feature>
<dbReference type="Pfam" id="PF08919">
    <property type="entry name" value="F_actin_bind"/>
    <property type="match status" value="1"/>
</dbReference>
<dbReference type="AlphaFoldDB" id="A0A158QET1"/>
<dbReference type="OrthoDB" id="6269989at2759"/>
<accession>A0A158QET1</accession>
<feature type="compositionally biased region" description="Low complexity" evidence="1">
    <location>
        <begin position="256"/>
        <end position="269"/>
    </location>
</feature>
<feature type="region of interest" description="Disordered" evidence="1">
    <location>
        <begin position="38"/>
        <end position="66"/>
    </location>
</feature>
<feature type="region of interest" description="Disordered" evidence="1">
    <location>
        <begin position="237"/>
        <end position="373"/>
    </location>
</feature>
<evidence type="ECO:0000313" key="5">
    <source>
        <dbReference type="WBParaSite" id="HDID_0000787901-mRNA-1"/>
    </source>
</evidence>
<feature type="domain" description="F-actin binding" evidence="2">
    <location>
        <begin position="494"/>
        <end position="596"/>
    </location>
</feature>
<feature type="compositionally biased region" description="Pro residues" evidence="1">
    <location>
        <begin position="45"/>
        <end position="56"/>
    </location>
</feature>
<feature type="region of interest" description="Disordered" evidence="1">
    <location>
        <begin position="382"/>
        <end position="401"/>
    </location>
</feature>
<evidence type="ECO:0000259" key="2">
    <source>
        <dbReference type="Pfam" id="PF08919"/>
    </source>
</evidence>
<feature type="region of interest" description="Disordered" evidence="1">
    <location>
        <begin position="172"/>
        <end position="198"/>
    </location>
</feature>
<dbReference type="EMBL" id="UYSG01010992">
    <property type="protein sequence ID" value="VDL60195.1"/>
    <property type="molecule type" value="Genomic_DNA"/>
</dbReference>
<gene>
    <name evidence="3" type="ORF">HDID_LOCUS7877</name>
</gene>
<proteinExistence type="predicted"/>
<reference evidence="3 4" key="2">
    <citation type="submission" date="2018-11" db="EMBL/GenBank/DDBJ databases">
        <authorList>
            <consortium name="Pathogen Informatics"/>
        </authorList>
    </citation>
    <scope>NUCLEOTIDE SEQUENCE [LARGE SCALE GENOMIC DNA]</scope>
</reference>
<evidence type="ECO:0000313" key="3">
    <source>
        <dbReference type="EMBL" id="VDL60195.1"/>
    </source>
</evidence>
<dbReference type="STRING" id="6216.A0A158QET1"/>
<dbReference type="Gene3D" id="1.20.120.330">
    <property type="entry name" value="Nucleotidyltransferases domain 2"/>
    <property type="match status" value="1"/>
</dbReference>
<feature type="compositionally biased region" description="Basic and acidic residues" evidence="1">
    <location>
        <begin position="340"/>
        <end position="353"/>
    </location>
</feature>
<feature type="region of interest" description="Disordered" evidence="1">
    <location>
        <begin position="419"/>
        <end position="446"/>
    </location>
</feature>
<evidence type="ECO:0000313" key="4">
    <source>
        <dbReference type="Proteomes" id="UP000274504"/>
    </source>
</evidence>
<dbReference type="Proteomes" id="UP000274504">
    <property type="component" value="Unassembled WGS sequence"/>
</dbReference>
<protein>
    <submittedName>
        <fullName evidence="5">FABD domain-containing protein</fullName>
    </submittedName>
</protein>
<feature type="compositionally biased region" description="Polar residues" evidence="1">
    <location>
        <begin position="430"/>
        <end position="446"/>
    </location>
</feature>